<evidence type="ECO:0000313" key="3">
    <source>
        <dbReference type="EMBL" id="KAF7374622.1"/>
    </source>
</evidence>
<dbReference type="SMART" id="SM00955">
    <property type="entry name" value="RNB"/>
    <property type="match status" value="1"/>
</dbReference>
<dbReference type="GO" id="GO:0000932">
    <property type="term" value="C:P-body"/>
    <property type="evidence" value="ECO:0007669"/>
    <property type="project" value="TreeGrafter"/>
</dbReference>
<name>A0A8H7DIL9_9AGAR</name>
<feature type="region of interest" description="Disordered" evidence="1">
    <location>
        <begin position="413"/>
        <end position="449"/>
    </location>
</feature>
<dbReference type="InterPro" id="IPR001900">
    <property type="entry name" value="RNase_II/R"/>
</dbReference>
<sequence length="935" mass="104469">MQRCRAALVRVGKQKCARALSVSSSRHNRAAPTAAEFSAMSELAEKIVDTAALRHPPDGWIAPTTGDEKRLGRIIATQAPAPSNDKKDFDIFAEAQAVGLGDWLEEEDSSGEMFTPGTFVEMRRNEQATHAVVLGEMSKDNRRHVMALVSSGEVWDPLREDIMFSVPALVAPDLALRCSMLDIAVEESQLNARIKVLQNIRQIERAVEAATTDIIRSSVDVYSIVKSRDPNEWAATTVAEVARLFSSKPTLVTIFATHKYLMDRPEYFVAKHGYILSQAFDVRPASHIATLNAVSEWCRQPSGPIQGFAKRALPIMSANRRLRLQHRNDIPSQRPAKHSWTPEDISILTFLHQTLQPMRSVQRDPYSIGQSAIIHALDPTQTVDDHEVHTTLVDLGVYAPWQDVYSLRRSLELDQEDPQTSSKAKATEALVQRSLSAPPRRGPLGPEDFYASDPLDHLRHDFGDMPVYVIDDAYAQELDDGISVEAVSGEPDSYWLHVHIADPASTVPPAHILSQRAAKQSQSAYFIHRTWPLFPKSLMFSGRPGFTLAHQSENRVLAFSSKIDSNGDLVACVVRPGIARNFVKVTYDEVDLALTGEVMQRFYPFSVPPPPPPKREFSNRQLEDLRTLMMLRNRLAKRRLEKGIIEPNAEAAHLTNFIAPQNIDSPTMRPSEFRGFPEFSYFVTTSSDMARGSRGMVAEAMKLACRTASRWCVERGVDVIRRSASPMAGTPEQLEKLRALRDEEGFVDVALIAAGADGMPVAGYTLKPAAHWSVTVPEGEGYTRATSPLRRYSDLLIHYQIHASLLGKKLPFSRAYLYDYIKWLKHDDQLKKRTETLHQRFWVLMALKRWLEAPRADIPDPTAGLQAIIMRPYRVNTLTNELQSEVRIPSLGIAASLGNIGAREALHWELATSKTVKIDEIKLGVRPTLTVSAVK</sequence>
<dbReference type="InterPro" id="IPR050180">
    <property type="entry name" value="RNR_Ribonuclease"/>
</dbReference>
<reference evidence="3" key="1">
    <citation type="submission" date="2020-05" db="EMBL/GenBank/DDBJ databases">
        <title>Mycena genomes resolve the evolution of fungal bioluminescence.</title>
        <authorList>
            <person name="Tsai I.J."/>
        </authorList>
    </citation>
    <scope>NUCLEOTIDE SEQUENCE</scope>
    <source>
        <strain evidence="3">160909Yilan</strain>
    </source>
</reference>
<evidence type="ECO:0000256" key="1">
    <source>
        <dbReference type="SAM" id="MobiDB-lite"/>
    </source>
</evidence>
<dbReference type="GO" id="GO:0006402">
    <property type="term" value="P:mRNA catabolic process"/>
    <property type="evidence" value="ECO:0007669"/>
    <property type="project" value="TreeGrafter"/>
</dbReference>
<dbReference type="SUPFAM" id="SSF50249">
    <property type="entry name" value="Nucleic acid-binding proteins"/>
    <property type="match status" value="1"/>
</dbReference>
<protein>
    <submittedName>
        <fullName evidence="3">RNB domain-containing protein</fullName>
    </submittedName>
</protein>
<dbReference type="PANTHER" id="PTHR23355:SF65">
    <property type="entry name" value="EXORIBONUCLEASE CYT-4, PUTATIVE (AFU_ORTHOLOGUE AFUA_7G01550)-RELATED"/>
    <property type="match status" value="1"/>
</dbReference>
<dbReference type="GO" id="GO:0003723">
    <property type="term" value="F:RNA binding"/>
    <property type="evidence" value="ECO:0007669"/>
    <property type="project" value="InterPro"/>
</dbReference>
<dbReference type="OrthoDB" id="2285229at2759"/>
<dbReference type="GO" id="GO:0000175">
    <property type="term" value="F:3'-5'-RNA exonuclease activity"/>
    <property type="evidence" value="ECO:0007669"/>
    <property type="project" value="TreeGrafter"/>
</dbReference>
<comment type="caution">
    <text evidence="3">The sequence shown here is derived from an EMBL/GenBank/DDBJ whole genome shotgun (WGS) entry which is preliminary data.</text>
</comment>
<dbReference type="EMBL" id="JACAZH010000002">
    <property type="protein sequence ID" value="KAF7374622.1"/>
    <property type="molecule type" value="Genomic_DNA"/>
</dbReference>
<keyword evidence="4" id="KW-1185">Reference proteome</keyword>
<dbReference type="PANTHER" id="PTHR23355">
    <property type="entry name" value="RIBONUCLEASE"/>
    <property type="match status" value="1"/>
</dbReference>
<organism evidence="3 4">
    <name type="scientific">Mycena sanguinolenta</name>
    <dbReference type="NCBI Taxonomy" id="230812"/>
    <lineage>
        <taxon>Eukaryota</taxon>
        <taxon>Fungi</taxon>
        <taxon>Dikarya</taxon>
        <taxon>Basidiomycota</taxon>
        <taxon>Agaricomycotina</taxon>
        <taxon>Agaricomycetes</taxon>
        <taxon>Agaricomycetidae</taxon>
        <taxon>Agaricales</taxon>
        <taxon>Marasmiineae</taxon>
        <taxon>Mycenaceae</taxon>
        <taxon>Mycena</taxon>
    </lineage>
</organism>
<dbReference type="Proteomes" id="UP000623467">
    <property type="component" value="Unassembled WGS sequence"/>
</dbReference>
<gene>
    <name evidence="3" type="ORF">MSAN_00347000</name>
</gene>
<dbReference type="InterPro" id="IPR012340">
    <property type="entry name" value="NA-bd_OB-fold"/>
</dbReference>
<dbReference type="Pfam" id="PF00773">
    <property type="entry name" value="RNB"/>
    <property type="match status" value="1"/>
</dbReference>
<dbReference type="AlphaFoldDB" id="A0A8H7DIL9"/>
<evidence type="ECO:0000313" key="4">
    <source>
        <dbReference type="Proteomes" id="UP000623467"/>
    </source>
</evidence>
<feature type="domain" description="RNB" evidence="2">
    <location>
        <begin position="459"/>
        <end position="807"/>
    </location>
</feature>
<proteinExistence type="predicted"/>
<accession>A0A8H7DIL9</accession>
<evidence type="ECO:0000259" key="2">
    <source>
        <dbReference type="SMART" id="SM00955"/>
    </source>
</evidence>